<feature type="compositionally biased region" description="Low complexity" evidence="1">
    <location>
        <begin position="59"/>
        <end position="72"/>
    </location>
</feature>
<keyword evidence="3" id="KW-1185">Reference proteome</keyword>
<feature type="region of interest" description="Disordered" evidence="1">
    <location>
        <begin position="34"/>
        <end position="80"/>
    </location>
</feature>
<proteinExistence type="predicted"/>
<comment type="caution">
    <text evidence="2">The sequence shown here is derived from an EMBL/GenBank/DDBJ whole genome shotgun (WGS) entry which is preliminary data.</text>
</comment>
<dbReference type="RefSeq" id="WP_307352169.1">
    <property type="nucleotide sequence ID" value="NZ_JAUSVS010000010.1"/>
</dbReference>
<reference evidence="2 3" key="1">
    <citation type="submission" date="2023-07" db="EMBL/GenBank/DDBJ databases">
        <title>Genomic Encyclopedia of Type Strains, Phase IV (KMG-IV): sequencing the most valuable type-strain genomes for metagenomic binning, comparative biology and taxonomic classification.</title>
        <authorList>
            <person name="Goeker M."/>
        </authorList>
    </citation>
    <scope>NUCLEOTIDE SEQUENCE [LARGE SCALE GENOMIC DNA]</scope>
    <source>
        <strain evidence="2 3">DSM 18695</strain>
    </source>
</reference>
<protein>
    <recommendedName>
        <fullName evidence="4">Bacteriocin</fullName>
    </recommendedName>
</protein>
<evidence type="ECO:0008006" key="4">
    <source>
        <dbReference type="Google" id="ProtNLM"/>
    </source>
</evidence>
<organism evidence="2 3">
    <name type="scientific">Caulobacter ginsengisoli</name>
    <dbReference type="NCBI Taxonomy" id="400775"/>
    <lineage>
        <taxon>Bacteria</taxon>
        <taxon>Pseudomonadati</taxon>
        <taxon>Pseudomonadota</taxon>
        <taxon>Alphaproteobacteria</taxon>
        <taxon>Caulobacterales</taxon>
        <taxon>Caulobacteraceae</taxon>
        <taxon>Caulobacter</taxon>
    </lineage>
</organism>
<name>A0ABU0IW36_9CAUL</name>
<evidence type="ECO:0000313" key="3">
    <source>
        <dbReference type="Proteomes" id="UP001228905"/>
    </source>
</evidence>
<feature type="region of interest" description="Disordered" evidence="1">
    <location>
        <begin position="1"/>
        <end position="20"/>
    </location>
</feature>
<evidence type="ECO:0000313" key="2">
    <source>
        <dbReference type="EMBL" id="MDQ0466226.1"/>
    </source>
</evidence>
<gene>
    <name evidence="2" type="ORF">QO010_004019</name>
</gene>
<dbReference type="Proteomes" id="UP001228905">
    <property type="component" value="Unassembled WGS sequence"/>
</dbReference>
<accession>A0ABU0IW36</accession>
<sequence length="80" mass="8564">MKSKLHEMLESEAAESAGQSEMVVRLLEPSELDHVSGGSHIQHGGTYEQTGAPVYVQNGGSYTQGSGSYSQSGEDDYLQD</sequence>
<dbReference type="EMBL" id="JAUSVS010000010">
    <property type="protein sequence ID" value="MDQ0466226.1"/>
    <property type="molecule type" value="Genomic_DNA"/>
</dbReference>
<evidence type="ECO:0000256" key="1">
    <source>
        <dbReference type="SAM" id="MobiDB-lite"/>
    </source>
</evidence>